<dbReference type="EMBL" id="JAQQCL010000040">
    <property type="protein sequence ID" value="MFM0721197.1"/>
    <property type="molecule type" value="Genomic_DNA"/>
</dbReference>
<dbReference type="Proteomes" id="UP001629392">
    <property type="component" value="Unassembled WGS sequence"/>
</dbReference>
<dbReference type="PROSITE" id="PS50931">
    <property type="entry name" value="HTH_LYSR"/>
    <property type="match status" value="1"/>
</dbReference>
<organism evidence="6 7">
    <name type="scientific">Paraburkholderia strydomiana</name>
    <dbReference type="NCBI Taxonomy" id="1245417"/>
    <lineage>
        <taxon>Bacteria</taxon>
        <taxon>Pseudomonadati</taxon>
        <taxon>Pseudomonadota</taxon>
        <taxon>Betaproteobacteria</taxon>
        <taxon>Burkholderiales</taxon>
        <taxon>Burkholderiaceae</taxon>
        <taxon>Paraburkholderia</taxon>
    </lineage>
</organism>
<keyword evidence="4" id="KW-0804">Transcription</keyword>
<name>A0ABW9EQJ1_9BURK</name>
<dbReference type="SUPFAM" id="SSF46785">
    <property type="entry name" value="Winged helix' DNA-binding domain"/>
    <property type="match status" value="1"/>
</dbReference>
<dbReference type="PANTHER" id="PTHR30537">
    <property type="entry name" value="HTH-TYPE TRANSCRIPTIONAL REGULATOR"/>
    <property type="match status" value="1"/>
</dbReference>
<keyword evidence="2" id="KW-0805">Transcription regulation</keyword>
<evidence type="ECO:0000256" key="3">
    <source>
        <dbReference type="ARBA" id="ARBA00023125"/>
    </source>
</evidence>
<protein>
    <submittedName>
        <fullName evidence="6">LysR family transcriptional regulator</fullName>
    </submittedName>
</protein>
<feature type="domain" description="HTH lysR-type" evidence="5">
    <location>
        <begin position="12"/>
        <end position="64"/>
    </location>
</feature>
<evidence type="ECO:0000256" key="2">
    <source>
        <dbReference type="ARBA" id="ARBA00023015"/>
    </source>
</evidence>
<accession>A0ABW9EQJ1</accession>
<evidence type="ECO:0000313" key="7">
    <source>
        <dbReference type="Proteomes" id="UP001629392"/>
    </source>
</evidence>
<dbReference type="Gene3D" id="1.10.10.10">
    <property type="entry name" value="Winged helix-like DNA-binding domain superfamily/Winged helix DNA-binding domain"/>
    <property type="match status" value="1"/>
</dbReference>
<comment type="caution">
    <text evidence="6">The sequence shown here is derived from an EMBL/GenBank/DDBJ whole genome shotgun (WGS) entry which is preliminary data.</text>
</comment>
<dbReference type="InterPro" id="IPR000847">
    <property type="entry name" value="LysR_HTH_N"/>
</dbReference>
<dbReference type="SUPFAM" id="SSF53850">
    <property type="entry name" value="Periplasmic binding protein-like II"/>
    <property type="match status" value="1"/>
</dbReference>
<dbReference type="PANTHER" id="PTHR30537:SF71">
    <property type="entry name" value="TRANSCRIPTIONAL REGULATORY PROTEIN"/>
    <property type="match status" value="1"/>
</dbReference>
<dbReference type="Gene3D" id="3.40.190.290">
    <property type="match status" value="1"/>
</dbReference>
<keyword evidence="7" id="KW-1185">Reference proteome</keyword>
<evidence type="ECO:0000256" key="1">
    <source>
        <dbReference type="ARBA" id="ARBA00009437"/>
    </source>
</evidence>
<dbReference type="Pfam" id="PF03466">
    <property type="entry name" value="LysR_substrate"/>
    <property type="match status" value="1"/>
</dbReference>
<evidence type="ECO:0000259" key="5">
    <source>
        <dbReference type="PROSITE" id="PS50931"/>
    </source>
</evidence>
<proteinExistence type="inferred from homology"/>
<evidence type="ECO:0000256" key="4">
    <source>
        <dbReference type="ARBA" id="ARBA00023163"/>
    </source>
</evidence>
<dbReference type="InterPro" id="IPR005119">
    <property type="entry name" value="LysR_subst-bd"/>
</dbReference>
<keyword evidence="3" id="KW-0238">DNA-binding</keyword>
<dbReference type="RefSeq" id="WP_408157192.1">
    <property type="nucleotide sequence ID" value="NZ_JAQQCJ010000015.1"/>
</dbReference>
<gene>
    <name evidence="6" type="ORF">PQQ73_33350</name>
</gene>
<comment type="similarity">
    <text evidence="1">Belongs to the LysR transcriptional regulatory family.</text>
</comment>
<sequence>MARLDVNRSGELEVFVRSVELGGFSAAARALGMTPSAVSKLVARLEARLGARLLNRSTRNLQLTPEGCVFYERGVRVLAELDETERGAALGATPRGRLRVHANVPLGRHYLLPLVPAFLDAHPDITLDIVLTDQVVDLLEQRTDVAIRSGPLKDSQLVARKLGDAGMVIVGAPAYLARHGTPGTPADLRAHNRLGFGFARAVNGWPLLEGGRRIDVPVEGNALVSDGETLRQLAVAGVGLARVAAFQVRDDVAAGRLVVLLDAFNPGDTEPVNALYLGQGGHLPARVRALLDFLVQRLQIE</sequence>
<reference evidence="6 7" key="1">
    <citation type="journal article" date="2024" name="Chem. Sci.">
        <title>Discovery of megapolipeptins by genome mining of a Burkholderiales bacteria collection.</title>
        <authorList>
            <person name="Paulo B.S."/>
            <person name="Recchia M.J.J."/>
            <person name="Lee S."/>
            <person name="Fergusson C.H."/>
            <person name="Romanowski S.B."/>
            <person name="Hernandez A."/>
            <person name="Krull N."/>
            <person name="Liu D.Y."/>
            <person name="Cavanagh H."/>
            <person name="Bos A."/>
            <person name="Gray C.A."/>
            <person name="Murphy B.T."/>
            <person name="Linington R.G."/>
            <person name="Eustaquio A.S."/>
        </authorList>
    </citation>
    <scope>NUCLEOTIDE SEQUENCE [LARGE SCALE GENOMIC DNA]</scope>
    <source>
        <strain evidence="6 7">RL17-350-BIC-E</strain>
    </source>
</reference>
<dbReference type="Pfam" id="PF00126">
    <property type="entry name" value="HTH_1"/>
    <property type="match status" value="1"/>
</dbReference>
<evidence type="ECO:0000313" key="6">
    <source>
        <dbReference type="EMBL" id="MFM0721197.1"/>
    </source>
</evidence>
<dbReference type="InterPro" id="IPR036390">
    <property type="entry name" value="WH_DNA-bd_sf"/>
</dbReference>
<dbReference type="InterPro" id="IPR058163">
    <property type="entry name" value="LysR-type_TF_proteobact-type"/>
</dbReference>
<dbReference type="InterPro" id="IPR036388">
    <property type="entry name" value="WH-like_DNA-bd_sf"/>
</dbReference>